<organism evidence="2 3">
    <name type="scientific">Batillaria attramentaria</name>
    <dbReference type="NCBI Taxonomy" id="370345"/>
    <lineage>
        <taxon>Eukaryota</taxon>
        <taxon>Metazoa</taxon>
        <taxon>Spiralia</taxon>
        <taxon>Lophotrochozoa</taxon>
        <taxon>Mollusca</taxon>
        <taxon>Gastropoda</taxon>
        <taxon>Caenogastropoda</taxon>
        <taxon>Sorbeoconcha</taxon>
        <taxon>Cerithioidea</taxon>
        <taxon>Batillariidae</taxon>
        <taxon>Batillaria</taxon>
    </lineage>
</organism>
<sequence length="52" mass="5719">MYRALFLLACALTFVAGAPRERAVMDDLSCNLAQCFVDPCMFTKCGPDTHCT</sequence>
<keyword evidence="3" id="KW-1185">Reference proteome</keyword>
<reference evidence="2 3" key="1">
    <citation type="journal article" date="2023" name="Sci. Data">
        <title>Genome assembly of the Korean intertidal mud-creeper Batillaria attramentaria.</title>
        <authorList>
            <person name="Patra A.K."/>
            <person name="Ho P.T."/>
            <person name="Jun S."/>
            <person name="Lee S.J."/>
            <person name="Kim Y."/>
            <person name="Won Y.J."/>
        </authorList>
    </citation>
    <scope>NUCLEOTIDE SEQUENCE [LARGE SCALE GENOMIC DNA]</scope>
    <source>
        <strain evidence="2">Wonlab-2016</strain>
    </source>
</reference>
<feature type="chain" id="PRO_5044772820" evidence="1">
    <location>
        <begin position="18"/>
        <end position="52"/>
    </location>
</feature>
<gene>
    <name evidence="2" type="ORF">BaRGS_00010219</name>
</gene>
<dbReference type="Proteomes" id="UP001519460">
    <property type="component" value="Unassembled WGS sequence"/>
</dbReference>
<dbReference type="AlphaFoldDB" id="A0ABD0LGF0"/>
<evidence type="ECO:0000256" key="1">
    <source>
        <dbReference type="SAM" id="SignalP"/>
    </source>
</evidence>
<feature type="signal peptide" evidence="1">
    <location>
        <begin position="1"/>
        <end position="17"/>
    </location>
</feature>
<proteinExistence type="predicted"/>
<keyword evidence="1" id="KW-0732">Signal</keyword>
<dbReference type="EMBL" id="JACVVK020000050">
    <property type="protein sequence ID" value="KAK7498559.1"/>
    <property type="molecule type" value="Genomic_DNA"/>
</dbReference>
<evidence type="ECO:0000313" key="2">
    <source>
        <dbReference type="EMBL" id="KAK7498559.1"/>
    </source>
</evidence>
<protein>
    <submittedName>
        <fullName evidence="2">Uncharacterized protein</fullName>
    </submittedName>
</protein>
<comment type="caution">
    <text evidence="2">The sequence shown here is derived from an EMBL/GenBank/DDBJ whole genome shotgun (WGS) entry which is preliminary data.</text>
</comment>
<feature type="non-terminal residue" evidence="2">
    <location>
        <position position="52"/>
    </location>
</feature>
<accession>A0ABD0LGF0</accession>
<name>A0ABD0LGF0_9CAEN</name>
<evidence type="ECO:0000313" key="3">
    <source>
        <dbReference type="Proteomes" id="UP001519460"/>
    </source>
</evidence>